<proteinExistence type="predicted"/>
<protein>
    <submittedName>
        <fullName evidence="2">Uncharacterized protein</fullName>
    </submittedName>
</protein>
<dbReference type="EMBL" id="CM001879">
    <property type="protein sequence ID" value="EOX94854.1"/>
    <property type="molecule type" value="Genomic_DNA"/>
</dbReference>
<accession>A0A061DPW3</accession>
<dbReference type="AlphaFoldDB" id="A0A061DPW3"/>
<evidence type="ECO:0000313" key="2">
    <source>
        <dbReference type="EMBL" id="EOX94854.1"/>
    </source>
</evidence>
<feature type="region of interest" description="Disordered" evidence="1">
    <location>
        <begin position="173"/>
        <end position="202"/>
    </location>
</feature>
<dbReference type="InParanoid" id="A0A061DPW3"/>
<dbReference type="HOGENOM" id="CLU_1290888_0_0_1"/>
<dbReference type="Proteomes" id="UP000026915">
    <property type="component" value="Chromosome 1"/>
</dbReference>
<organism evidence="2 3">
    <name type="scientific">Theobroma cacao</name>
    <name type="common">Cacao</name>
    <name type="synonym">Cocoa</name>
    <dbReference type="NCBI Taxonomy" id="3641"/>
    <lineage>
        <taxon>Eukaryota</taxon>
        <taxon>Viridiplantae</taxon>
        <taxon>Streptophyta</taxon>
        <taxon>Embryophyta</taxon>
        <taxon>Tracheophyta</taxon>
        <taxon>Spermatophyta</taxon>
        <taxon>Magnoliopsida</taxon>
        <taxon>eudicotyledons</taxon>
        <taxon>Gunneridae</taxon>
        <taxon>Pentapetalae</taxon>
        <taxon>rosids</taxon>
        <taxon>malvids</taxon>
        <taxon>Malvales</taxon>
        <taxon>Malvaceae</taxon>
        <taxon>Byttnerioideae</taxon>
        <taxon>Theobroma</taxon>
    </lineage>
</organism>
<name>A0A061DPW3_THECC</name>
<reference evidence="2 3" key="1">
    <citation type="journal article" date="2013" name="Genome Biol.">
        <title>The genome sequence of the most widely cultivated cacao type and its use to identify candidate genes regulating pod color.</title>
        <authorList>
            <person name="Motamayor J.C."/>
            <person name="Mockaitis K."/>
            <person name="Schmutz J."/>
            <person name="Haiminen N."/>
            <person name="Iii D.L."/>
            <person name="Cornejo O."/>
            <person name="Findley S.D."/>
            <person name="Zheng P."/>
            <person name="Utro F."/>
            <person name="Royaert S."/>
            <person name="Saski C."/>
            <person name="Jenkins J."/>
            <person name="Podicheti R."/>
            <person name="Zhao M."/>
            <person name="Scheffler B.E."/>
            <person name="Stack J.C."/>
            <person name="Feltus F.A."/>
            <person name="Mustiga G.M."/>
            <person name="Amores F."/>
            <person name="Phillips W."/>
            <person name="Marelli J.P."/>
            <person name="May G.D."/>
            <person name="Shapiro H."/>
            <person name="Ma J."/>
            <person name="Bustamante C.D."/>
            <person name="Schnell R.J."/>
            <person name="Main D."/>
            <person name="Gilbert D."/>
            <person name="Parida L."/>
            <person name="Kuhn D.N."/>
        </authorList>
    </citation>
    <scope>NUCLEOTIDE SEQUENCE [LARGE SCALE GENOMIC DNA]</scope>
    <source>
        <strain evidence="3">cv. Matina 1-6</strain>
    </source>
</reference>
<dbReference type="OMA" id="VTLGHPM"/>
<gene>
    <name evidence="2" type="ORF">TCM_004468</name>
</gene>
<dbReference type="eggNOG" id="ENOG502SDZN">
    <property type="taxonomic scope" value="Eukaryota"/>
</dbReference>
<dbReference type="Gramene" id="EOX94854">
    <property type="protein sequence ID" value="EOX94854"/>
    <property type="gene ID" value="TCM_004468"/>
</dbReference>
<evidence type="ECO:0000313" key="3">
    <source>
        <dbReference type="Proteomes" id="UP000026915"/>
    </source>
</evidence>
<evidence type="ECO:0000256" key="1">
    <source>
        <dbReference type="SAM" id="MobiDB-lite"/>
    </source>
</evidence>
<sequence length="240" mass="26502">MQIRKEKDFQRLGFCHRLFNFILSSLIGRGLGRLTWGHPLPQGSSNQGPQDEYARNGVQEPLIGHDEQSGEESVNSKLEDDPDSAIQIRFKLTEELDSGTPVDKLGWSDHVAAKDDKAMEKGNEFTCSPGKKEIPLLNGTLVGTTKPQVHGENEVRIRDKGSTGPNIIISITDSAGQEDKKKKAGNKFPSPKLPTTKQPDVSKPILTGLGLNINEVSETFIQNTRARMSRNVSRMEPEES</sequence>
<keyword evidence="3" id="KW-1185">Reference proteome</keyword>